<reference evidence="3 4" key="1">
    <citation type="submission" date="2018-11" db="EMBL/GenBank/DDBJ databases">
        <title>Whole genome sequence of Streptomyces chrestomyceticus NBRC 13444(T).</title>
        <authorList>
            <person name="Komaki H."/>
            <person name="Tamura T."/>
        </authorList>
    </citation>
    <scope>NUCLEOTIDE SEQUENCE [LARGE SCALE GENOMIC DNA]</scope>
    <source>
        <strain evidence="3 4">NBRC 13444</strain>
    </source>
</reference>
<feature type="domain" description="Knr4/Smi1-like" evidence="2">
    <location>
        <begin position="122"/>
        <end position="266"/>
    </location>
</feature>
<sequence>MDADRPPVAAPEPLGLQQPVGPGRPDRYGAVALRLFEVLDTGPYGGELQAQPGLQGAEAWQVRGQFAHAFESSSLFVSLRYGRRMGNRHEDGVRARLGEMAARDPDRKRFGASTHRYALAPPLPEAEIRVFEKTHGIALPGEYRSFVAVVGDGPAGPGHGLMPLTVPRPEAVEEWAVDDAWAEDRLPGRLAAPFPLTEPLPGRLGTPVDALTRGTLMLAEQGCGSFDRLVLNGPYAGQVWQIDPDWGGFVPVSPGFRAWYTDWLAGP</sequence>
<evidence type="ECO:0000313" key="4">
    <source>
        <dbReference type="Proteomes" id="UP000287830"/>
    </source>
</evidence>
<proteinExistence type="predicted"/>
<comment type="caution">
    <text evidence="3">The sequence shown here is derived from an EMBL/GenBank/DDBJ whole genome shotgun (WGS) entry which is preliminary data.</text>
</comment>
<dbReference type="AlphaFoldDB" id="A0A7U9KPG1"/>
<dbReference type="EMBL" id="BHZC01000001">
    <property type="protein sequence ID" value="GCD33042.1"/>
    <property type="molecule type" value="Genomic_DNA"/>
</dbReference>
<dbReference type="InterPro" id="IPR018958">
    <property type="entry name" value="Knr4/Smi1-like_dom"/>
</dbReference>
<gene>
    <name evidence="3" type="ORF">OEIGOIKO_00760</name>
</gene>
<evidence type="ECO:0000256" key="1">
    <source>
        <dbReference type="SAM" id="MobiDB-lite"/>
    </source>
</evidence>
<evidence type="ECO:0000259" key="2">
    <source>
        <dbReference type="SMART" id="SM00860"/>
    </source>
</evidence>
<accession>A0A7U9KPG1</accession>
<dbReference type="SMART" id="SM00860">
    <property type="entry name" value="SMI1_KNR4"/>
    <property type="match status" value="1"/>
</dbReference>
<dbReference type="InterPro" id="IPR037883">
    <property type="entry name" value="Knr4/Smi1-like_sf"/>
</dbReference>
<feature type="region of interest" description="Disordered" evidence="1">
    <location>
        <begin position="1"/>
        <end position="23"/>
    </location>
</feature>
<organism evidence="3 4">
    <name type="scientific">Streptomyces chrestomyceticus JCM 4735</name>
    <dbReference type="NCBI Taxonomy" id="1306181"/>
    <lineage>
        <taxon>Bacteria</taxon>
        <taxon>Bacillati</taxon>
        <taxon>Actinomycetota</taxon>
        <taxon>Actinomycetes</taxon>
        <taxon>Kitasatosporales</taxon>
        <taxon>Streptomycetaceae</taxon>
        <taxon>Streptomyces</taxon>
    </lineage>
</organism>
<dbReference type="SUPFAM" id="SSF160631">
    <property type="entry name" value="SMI1/KNR4-like"/>
    <property type="match status" value="1"/>
</dbReference>
<name>A0A7U9KPG1_9ACTN</name>
<protein>
    <recommendedName>
        <fullName evidence="2">Knr4/Smi1-like domain-containing protein</fullName>
    </recommendedName>
</protein>
<dbReference type="Proteomes" id="UP000287830">
    <property type="component" value="Unassembled WGS sequence"/>
</dbReference>
<evidence type="ECO:0000313" key="3">
    <source>
        <dbReference type="EMBL" id="GCD33042.1"/>
    </source>
</evidence>